<organism evidence="1 2">
    <name type="scientific">Alistipes onderdonkii subsp. vulgaris</name>
    <dbReference type="NCBI Taxonomy" id="2585117"/>
    <lineage>
        <taxon>Bacteria</taxon>
        <taxon>Pseudomonadati</taxon>
        <taxon>Bacteroidota</taxon>
        <taxon>Bacteroidia</taxon>
        <taxon>Bacteroidales</taxon>
        <taxon>Rikenellaceae</taxon>
        <taxon>Alistipes</taxon>
    </lineage>
</organism>
<gene>
    <name evidence="1" type="ORF">A5CPYCFAH4_08300</name>
</gene>
<dbReference type="EMBL" id="AP019737">
    <property type="protein sequence ID" value="BBL08606.1"/>
    <property type="molecule type" value="Genomic_DNA"/>
</dbReference>
<protein>
    <submittedName>
        <fullName evidence="1">Uncharacterized protein</fullName>
    </submittedName>
</protein>
<proteinExistence type="predicted"/>
<dbReference type="Proteomes" id="UP000317465">
    <property type="component" value="Chromosome"/>
</dbReference>
<evidence type="ECO:0000313" key="1">
    <source>
        <dbReference type="EMBL" id="BBL08606.1"/>
    </source>
</evidence>
<keyword evidence="2" id="KW-1185">Reference proteome</keyword>
<sequence>MIVVVLRYKTVNCRPPVSRCGNPAASPPLKSPPGRGLEEGRIYKGAGGGGYDPPERETI</sequence>
<accession>A0ACA8QUZ4</accession>
<name>A0ACA8QUZ4_9BACT</name>
<evidence type="ECO:0000313" key="2">
    <source>
        <dbReference type="Proteomes" id="UP000317465"/>
    </source>
</evidence>
<reference evidence="1 2" key="1">
    <citation type="journal article" date="2020" name="Int. J. Syst. Evol. Microbiol.">
        <title>Alistipes communis sp. nov., Alistipes dispar sp. nov. and Alistipes onderdonkii subsp. vulgaris subsp. nov., isolated from human faeces, and creation of Alistipes onderdonkii subsp. onderdonkii subsp. nov.</title>
        <authorList>
            <person name="Sakamoto M."/>
            <person name="Ikeyama N."/>
            <person name="Ogata Y."/>
            <person name="Suda W."/>
            <person name="Iino T."/>
            <person name="Hattori M."/>
            <person name="Ohkuma M."/>
        </authorList>
    </citation>
    <scope>NUCLEOTIDE SEQUENCE [LARGE SCALE GENOMIC DNA]</scope>
    <source>
        <strain evidence="1 2">5CPYCFAH4</strain>
    </source>
</reference>